<protein>
    <recommendedName>
        <fullName evidence="3">DUF748 domain-containing protein</fullName>
    </recommendedName>
</protein>
<sequence>MSKVFKGFLIFLLLVVAILLAAGFFASGTVEKKVTEALSKNFLVSIGDTKINFWNTTATFSNVSLQSKNREKDSLSINAKDVHVNFQSLLNVIKADTIKISKIDVAFPTLAIYKAEKDSTKSKKIKEKDSLPKSFLLKNLEVNNGNVSVYSSTDTLQTSSKNFQILLADIAVNNKTVTQNIPFEYSLKQIRFSEFYQNAGKRKELTAKNLVISDSIIEVSGLHLKPRFSKKEYINHIDYQDDWMDLTVSNIKIHHYDVNFFEERKSIKIPKIEIDSTYLNLYRDKSVKRDFSYKPMYSKMLRDLDFDLVVDSLEITNTKLDYEERLPGRVPGIIDFADMHILITDINNVDTSKKTNITIDCQFLKEAPLHVDWMFDIHSKKDYFEIKGNLGSVDVKQLNNFMDPMMNIQVSGRVDAVMFNFYGTDASAKGEFTMKYHDLKVELLKKGDRKKKRKFLSAIANIFVHKVREDLDAKQIEVERTKYKSFFNYFWLCVQDGIKKTVVF</sequence>
<evidence type="ECO:0000313" key="1">
    <source>
        <dbReference type="EMBL" id="SFU27214.1"/>
    </source>
</evidence>
<evidence type="ECO:0008006" key="3">
    <source>
        <dbReference type="Google" id="ProtNLM"/>
    </source>
</evidence>
<dbReference type="OrthoDB" id="1412480at2"/>
<gene>
    <name evidence="1" type="ORF">SAMN05216480_101106</name>
</gene>
<dbReference type="AlphaFoldDB" id="A0A1I7ETD3"/>
<dbReference type="RefSeq" id="WP_093021464.1">
    <property type="nucleotide sequence ID" value="NZ_FPBK01000001.1"/>
</dbReference>
<evidence type="ECO:0000313" key="2">
    <source>
        <dbReference type="Proteomes" id="UP000199138"/>
    </source>
</evidence>
<organism evidence="1 2">
    <name type="scientific">Pustulibacterium marinum</name>
    <dbReference type="NCBI Taxonomy" id="1224947"/>
    <lineage>
        <taxon>Bacteria</taxon>
        <taxon>Pseudomonadati</taxon>
        <taxon>Bacteroidota</taxon>
        <taxon>Flavobacteriia</taxon>
        <taxon>Flavobacteriales</taxon>
        <taxon>Flavobacteriaceae</taxon>
        <taxon>Pustulibacterium</taxon>
    </lineage>
</organism>
<dbReference type="EMBL" id="FPBK01000001">
    <property type="protein sequence ID" value="SFU27214.1"/>
    <property type="molecule type" value="Genomic_DNA"/>
</dbReference>
<reference evidence="1 2" key="1">
    <citation type="submission" date="2016-10" db="EMBL/GenBank/DDBJ databases">
        <authorList>
            <person name="de Groot N.N."/>
        </authorList>
    </citation>
    <scope>NUCLEOTIDE SEQUENCE [LARGE SCALE GENOMIC DNA]</scope>
    <source>
        <strain evidence="1 2">CGMCC 1.12333</strain>
    </source>
</reference>
<dbReference type="Proteomes" id="UP000199138">
    <property type="component" value="Unassembled WGS sequence"/>
</dbReference>
<proteinExistence type="predicted"/>
<keyword evidence="2" id="KW-1185">Reference proteome</keyword>
<dbReference type="STRING" id="1224947.SAMN05216480_101106"/>
<accession>A0A1I7ETD3</accession>
<name>A0A1I7ETD3_9FLAO</name>